<feature type="compositionally biased region" description="Low complexity" evidence="10">
    <location>
        <begin position="741"/>
        <end position="753"/>
    </location>
</feature>
<dbReference type="AlphaFoldDB" id="A0AAE0YX72"/>
<dbReference type="InterPro" id="IPR006026">
    <property type="entry name" value="Peptidase_Metallo"/>
</dbReference>
<keyword evidence="2 8" id="KW-0645">Protease</keyword>
<feature type="binding site" evidence="8">
    <location>
        <position position="306"/>
    </location>
    <ligand>
        <name>Zn(2+)</name>
        <dbReference type="ChEBI" id="CHEBI:29105"/>
        <note>catalytic</note>
    </ligand>
</feature>
<feature type="domain" description="ShKT" evidence="11">
    <location>
        <begin position="565"/>
        <end position="602"/>
    </location>
</feature>
<dbReference type="Gene3D" id="3.40.390.10">
    <property type="entry name" value="Collagenase (Catalytic Domain)"/>
    <property type="match status" value="1"/>
</dbReference>
<feature type="compositionally biased region" description="Low complexity" evidence="10">
    <location>
        <begin position="714"/>
        <end position="727"/>
    </location>
</feature>
<protein>
    <recommendedName>
        <fullName evidence="9">Metalloendopeptidase</fullName>
        <ecNumber evidence="9">3.4.24.-</ecNumber>
    </recommendedName>
</protein>
<feature type="active site" evidence="8">
    <location>
        <position position="297"/>
    </location>
</feature>
<dbReference type="InterPro" id="IPR001506">
    <property type="entry name" value="Peptidase_M12A"/>
</dbReference>
<dbReference type="InterPro" id="IPR034035">
    <property type="entry name" value="Astacin-like_dom"/>
</dbReference>
<feature type="domain" description="ShKT" evidence="11">
    <location>
        <begin position="758"/>
        <end position="795"/>
    </location>
</feature>
<feature type="domain" description="ShKT" evidence="11">
    <location>
        <begin position="444"/>
        <end position="480"/>
    </location>
</feature>
<keyword evidence="7" id="KW-1015">Disulfide bond</keyword>
<name>A0AAE0YX72_9GAST</name>
<evidence type="ECO:0000256" key="7">
    <source>
        <dbReference type="PROSITE-ProRule" id="PRU01005"/>
    </source>
</evidence>
<dbReference type="SUPFAM" id="SSF55486">
    <property type="entry name" value="Metalloproteases ('zincins'), catalytic domain"/>
    <property type="match status" value="1"/>
</dbReference>
<evidence type="ECO:0000313" key="14">
    <source>
        <dbReference type="Proteomes" id="UP001283361"/>
    </source>
</evidence>
<evidence type="ECO:0000259" key="11">
    <source>
        <dbReference type="PROSITE" id="PS51670"/>
    </source>
</evidence>
<feature type="binding site" evidence="8">
    <location>
        <position position="296"/>
    </location>
    <ligand>
        <name>Zn(2+)</name>
        <dbReference type="ChEBI" id="CHEBI:29105"/>
        <note>catalytic</note>
    </ligand>
</feature>
<keyword evidence="14" id="KW-1185">Reference proteome</keyword>
<feature type="domain" description="ShKT" evidence="11">
    <location>
        <begin position="853"/>
        <end position="887"/>
    </location>
</feature>
<comment type="caution">
    <text evidence="13">The sequence shown here is derived from an EMBL/GenBank/DDBJ whole genome shotgun (WGS) entry which is preliminary data.</text>
</comment>
<evidence type="ECO:0000256" key="5">
    <source>
        <dbReference type="ARBA" id="ARBA00022833"/>
    </source>
</evidence>
<proteinExistence type="predicted"/>
<dbReference type="Gene3D" id="1.10.10.1940">
    <property type="match status" value="1"/>
</dbReference>
<evidence type="ECO:0000256" key="10">
    <source>
        <dbReference type="SAM" id="MobiDB-lite"/>
    </source>
</evidence>
<feature type="binding site" evidence="8">
    <location>
        <position position="300"/>
    </location>
    <ligand>
        <name>Zn(2+)</name>
        <dbReference type="ChEBI" id="CHEBI:29105"/>
        <note>catalytic</note>
    </ligand>
</feature>
<comment type="caution">
    <text evidence="7">Lacks conserved residue(s) required for the propagation of feature annotation.</text>
</comment>
<dbReference type="SMART" id="SM00254">
    <property type="entry name" value="ShKT"/>
    <property type="match status" value="8"/>
</dbReference>
<organism evidence="13 14">
    <name type="scientific">Elysia crispata</name>
    <name type="common">lettuce slug</name>
    <dbReference type="NCBI Taxonomy" id="231223"/>
    <lineage>
        <taxon>Eukaryota</taxon>
        <taxon>Metazoa</taxon>
        <taxon>Spiralia</taxon>
        <taxon>Lophotrochozoa</taxon>
        <taxon>Mollusca</taxon>
        <taxon>Gastropoda</taxon>
        <taxon>Heterobranchia</taxon>
        <taxon>Euthyneura</taxon>
        <taxon>Panpulmonata</taxon>
        <taxon>Sacoglossa</taxon>
        <taxon>Placobranchoidea</taxon>
        <taxon>Plakobranchidae</taxon>
        <taxon>Elysia</taxon>
    </lineage>
</organism>
<feature type="domain" description="ShKT" evidence="11">
    <location>
        <begin position="518"/>
        <end position="554"/>
    </location>
</feature>
<keyword evidence="4 8" id="KW-0378">Hydrolase</keyword>
<sequence length="937" mass="106942">MDVLYKSSGLSLHAQKEPRPRPRSRFHLYRNHISEYFSTQKRFVNLVIALHKEKTKSQQVPQTHRRSRDMAQHQHQKLLSTVLVLALATVVTSPAHGYEDPPPGLGRPFEQPENRTMDDLITSMLGGVNVASHLIMADSRNILAELDMFLSEEQFLGLYEPPKADDMRKMGMLPAPLGSPLARDESYFYDFADSKGKVRTKRKAVRDVLLRWTDGVLPYTFAPNHFSLKEEYMMRRSMTEWERYTCMKFHPAAQTDKNSVRFQNGVGCNSQLGMVGGVQILNLQAPGCRYKGLYLHEIGHALGLVHEHQLPDRDNYIEILYHNVSPHMRVWFNKYATKQVNQRDVPYEYSSVMHYGITAFSKDGSSQTISAKDKEKEKTIGKVYLKELAYTDVMIVNRMYNCSSHCGDEKRCGPNGHLDQNCNCLCRDGSSDCDVTKRRVDRSCRNSYDSWSCYIWANQGECERNEYYMKQKCAKACGLCGSQDEDTEETDDFLWPWQWFPMFTNMMPREWTKLAGTCKDKYTQSKCAVWKKRGDCVTNSRWMKINCKATCDLCGDVSSRPAVQCEDTYTESHKCTGWALGGECQVNKVWMFNNCRKSCLLCDKKTVDGDDDGDGVDEDKLTCDNTHHSCQQWASRGECRNNPTWMIPNCRKACQKCNDGTCKNLYDDVQCEIWAQKFRCIQEPEWMATHCAKSCKRGLCENDKGGVTLRPTRRPTTTTTTTTTQSPRTRRPTARPPRPTRPTARPQPTRPTTVDPTCRNKHSSDMECDIWAKNDHCNINPQWMLKFCAKACGECSSGTNTDRTGTGDGDGEETDCTDNRAECAAWAEHGFCDRNPGFNLIECKKSCNNCNGCRDAEFLCSVWAKSGNCERNPSYMLRYCQKSCNICSKSKTERSDETEKDSKGLQGEKDFNKSSRHCSSIFSVFGSLTLLTTLWLL</sequence>
<evidence type="ECO:0000256" key="1">
    <source>
        <dbReference type="ARBA" id="ARBA00002657"/>
    </source>
</evidence>
<dbReference type="Proteomes" id="UP001283361">
    <property type="component" value="Unassembled WGS sequence"/>
</dbReference>
<feature type="disulfide bond" evidence="7">
    <location>
        <begin position="623"/>
        <end position="657"/>
    </location>
</feature>
<dbReference type="GO" id="GO:0008270">
    <property type="term" value="F:zinc ion binding"/>
    <property type="evidence" value="ECO:0007669"/>
    <property type="project" value="UniProtKB-UniRule"/>
</dbReference>
<keyword evidence="3 8" id="KW-0479">Metal-binding</keyword>
<dbReference type="PROSITE" id="PS51670">
    <property type="entry name" value="SHKT"/>
    <property type="match status" value="8"/>
</dbReference>
<feature type="domain" description="Peptidase M12A" evidence="12">
    <location>
        <begin position="203"/>
        <end position="403"/>
    </location>
</feature>
<dbReference type="GO" id="GO:0006508">
    <property type="term" value="P:proteolysis"/>
    <property type="evidence" value="ECO:0007669"/>
    <property type="project" value="UniProtKB-KW"/>
</dbReference>
<dbReference type="EMBL" id="JAWDGP010005217">
    <property type="protein sequence ID" value="KAK3758750.1"/>
    <property type="molecule type" value="Genomic_DNA"/>
</dbReference>
<dbReference type="PRINTS" id="PR00480">
    <property type="entry name" value="ASTACIN"/>
</dbReference>
<comment type="cofactor">
    <cofactor evidence="8 9">
        <name>Zn(2+)</name>
        <dbReference type="ChEBI" id="CHEBI:29105"/>
    </cofactor>
    <text evidence="8 9">Binds 1 zinc ion per subunit.</text>
</comment>
<evidence type="ECO:0000256" key="9">
    <source>
        <dbReference type="RuleBase" id="RU361183"/>
    </source>
</evidence>
<feature type="domain" description="ShKT" evidence="11">
    <location>
        <begin position="662"/>
        <end position="700"/>
    </location>
</feature>
<keyword evidence="5 8" id="KW-0862">Zinc</keyword>
<evidence type="ECO:0000256" key="3">
    <source>
        <dbReference type="ARBA" id="ARBA00022723"/>
    </source>
</evidence>
<dbReference type="InterPro" id="IPR024079">
    <property type="entry name" value="MetalloPept_cat_dom_sf"/>
</dbReference>
<reference evidence="13" key="1">
    <citation type="journal article" date="2023" name="G3 (Bethesda)">
        <title>A reference genome for the long-term kleptoplast-retaining sea slug Elysia crispata morphotype clarki.</title>
        <authorList>
            <person name="Eastman K.E."/>
            <person name="Pendleton A.L."/>
            <person name="Shaikh M.A."/>
            <person name="Suttiyut T."/>
            <person name="Ogas R."/>
            <person name="Tomko P."/>
            <person name="Gavelis G."/>
            <person name="Widhalm J.R."/>
            <person name="Wisecaver J.H."/>
        </authorList>
    </citation>
    <scope>NUCLEOTIDE SEQUENCE</scope>
    <source>
        <strain evidence="13">ECLA1</strain>
    </source>
</reference>
<evidence type="ECO:0000256" key="2">
    <source>
        <dbReference type="ARBA" id="ARBA00022670"/>
    </source>
</evidence>
<dbReference type="GO" id="GO:0004222">
    <property type="term" value="F:metalloendopeptidase activity"/>
    <property type="evidence" value="ECO:0007669"/>
    <property type="project" value="UniProtKB-UniRule"/>
</dbReference>
<dbReference type="PANTHER" id="PTHR10127:SF780">
    <property type="entry name" value="METALLOENDOPEPTIDASE"/>
    <property type="match status" value="1"/>
</dbReference>
<feature type="domain" description="ShKT" evidence="11">
    <location>
        <begin position="816"/>
        <end position="850"/>
    </location>
</feature>
<comment type="function">
    <text evidence="1">Metalloprotease.</text>
</comment>
<feature type="domain" description="ShKT" evidence="11">
    <location>
        <begin position="623"/>
        <end position="657"/>
    </location>
</feature>
<feature type="disulfide bond" evidence="7">
    <location>
        <begin position="816"/>
        <end position="850"/>
    </location>
</feature>
<feature type="disulfide bond" evidence="7">
    <location>
        <begin position="853"/>
        <end position="887"/>
    </location>
</feature>
<feature type="region of interest" description="Disordered" evidence="10">
    <location>
        <begin position="706"/>
        <end position="761"/>
    </location>
</feature>
<accession>A0AAE0YX72</accession>
<dbReference type="CDD" id="cd04280">
    <property type="entry name" value="ZnMc_astacin_like"/>
    <property type="match status" value="1"/>
</dbReference>
<evidence type="ECO:0000313" key="13">
    <source>
        <dbReference type="EMBL" id="KAK3758750.1"/>
    </source>
</evidence>
<keyword evidence="6 8" id="KW-0482">Metalloprotease</keyword>
<dbReference type="EC" id="3.4.24.-" evidence="9"/>
<evidence type="ECO:0000256" key="4">
    <source>
        <dbReference type="ARBA" id="ARBA00022801"/>
    </source>
</evidence>
<dbReference type="Pfam" id="PF01549">
    <property type="entry name" value="ShK"/>
    <property type="match status" value="8"/>
</dbReference>
<evidence type="ECO:0000256" key="8">
    <source>
        <dbReference type="PROSITE-ProRule" id="PRU01211"/>
    </source>
</evidence>
<gene>
    <name evidence="13" type="ORF">RRG08_013836</name>
</gene>
<dbReference type="SMART" id="SM00235">
    <property type="entry name" value="ZnMc"/>
    <property type="match status" value="1"/>
</dbReference>
<dbReference type="PANTHER" id="PTHR10127">
    <property type="entry name" value="DISCOIDIN, CUB, EGF, LAMININ , AND ZINC METALLOPROTEASE DOMAIN CONTAINING"/>
    <property type="match status" value="1"/>
</dbReference>
<evidence type="ECO:0000259" key="12">
    <source>
        <dbReference type="PROSITE" id="PS51864"/>
    </source>
</evidence>
<evidence type="ECO:0000256" key="6">
    <source>
        <dbReference type="ARBA" id="ARBA00023049"/>
    </source>
</evidence>
<feature type="region of interest" description="Disordered" evidence="10">
    <location>
        <begin position="1"/>
        <end position="24"/>
    </location>
</feature>
<dbReference type="InterPro" id="IPR003582">
    <property type="entry name" value="ShKT_dom"/>
</dbReference>
<dbReference type="PROSITE" id="PS51864">
    <property type="entry name" value="ASTACIN"/>
    <property type="match status" value="1"/>
</dbReference>
<dbReference type="Pfam" id="PF01400">
    <property type="entry name" value="Astacin"/>
    <property type="match status" value="1"/>
</dbReference>